<gene>
    <name evidence="1" type="ORF">O6H91_16G009900</name>
</gene>
<name>A0ACC2B9V9_DIPCM</name>
<keyword evidence="2" id="KW-1185">Reference proteome</keyword>
<sequence>MSLRKKAVQSSGLTQDNYYSASTSSRRSKTPERVRGNHVSWKDSATIEPRDDDEAYTKQTENSSSPTSVLESNDGRSPPSFSPVRSAPQSGTEVHMQHRSARNGVSDAFPDSTDKMDGPQSQHESVSASSNAGVLAAFTNAMFPSGDRRPSIESRGFQERNDVNVAVDQNNRLNLPAEVLKTIDIQRERTIPTRQRASNTSSEDYSSMGSESELGSMSMEFDAVLAAAVAAGVRNSSGGGEINDERSTPRLAGIEEESNTHGHFTNAHETLPDADEGDLRGRGISKHHHVPGSSSTVMTLNGPPARLMNLQEIDTVGRDTNGQRINREEPGQHSETSILAPSSRAHSSSRREQQSENVPLQSLSSSRRVENSDSMLARSSIDSRRGETGTGSIARTSESALQDRSAANVGAIVPWMGDRSVEQAPISSSGNNTGQEKPPPKRVTLARIRREKLLAKASAWQEAITSKIDNRYKREESKIYAWEDHQKAKASIILKEAEMKLEQKRARAVEKMQNEIARVHKKAENQKAAAYAKRQEKVAKVVEEAEIIKKSGRVPSGCFPF</sequence>
<dbReference type="EMBL" id="CM055107">
    <property type="protein sequence ID" value="KAJ7526521.1"/>
    <property type="molecule type" value="Genomic_DNA"/>
</dbReference>
<evidence type="ECO:0000313" key="1">
    <source>
        <dbReference type="EMBL" id="KAJ7526521.1"/>
    </source>
</evidence>
<comment type="caution">
    <text evidence="1">The sequence shown here is derived from an EMBL/GenBank/DDBJ whole genome shotgun (WGS) entry which is preliminary data.</text>
</comment>
<accession>A0ACC2B9V9</accession>
<organism evidence="1 2">
    <name type="scientific">Diphasiastrum complanatum</name>
    <name type="common">Issler's clubmoss</name>
    <name type="synonym">Lycopodium complanatum</name>
    <dbReference type="NCBI Taxonomy" id="34168"/>
    <lineage>
        <taxon>Eukaryota</taxon>
        <taxon>Viridiplantae</taxon>
        <taxon>Streptophyta</taxon>
        <taxon>Embryophyta</taxon>
        <taxon>Tracheophyta</taxon>
        <taxon>Lycopodiopsida</taxon>
        <taxon>Lycopodiales</taxon>
        <taxon>Lycopodiaceae</taxon>
        <taxon>Lycopodioideae</taxon>
        <taxon>Diphasiastrum</taxon>
    </lineage>
</organism>
<evidence type="ECO:0000313" key="2">
    <source>
        <dbReference type="Proteomes" id="UP001162992"/>
    </source>
</evidence>
<reference evidence="2" key="1">
    <citation type="journal article" date="2024" name="Proc. Natl. Acad. Sci. U.S.A.">
        <title>Extraordinary preservation of gene collinearity over three hundred million years revealed in homosporous lycophytes.</title>
        <authorList>
            <person name="Li C."/>
            <person name="Wickell D."/>
            <person name="Kuo L.Y."/>
            <person name="Chen X."/>
            <person name="Nie B."/>
            <person name="Liao X."/>
            <person name="Peng D."/>
            <person name="Ji J."/>
            <person name="Jenkins J."/>
            <person name="Williams M."/>
            <person name="Shu S."/>
            <person name="Plott C."/>
            <person name="Barry K."/>
            <person name="Rajasekar S."/>
            <person name="Grimwood J."/>
            <person name="Han X."/>
            <person name="Sun S."/>
            <person name="Hou Z."/>
            <person name="He W."/>
            <person name="Dai G."/>
            <person name="Sun C."/>
            <person name="Schmutz J."/>
            <person name="Leebens-Mack J.H."/>
            <person name="Li F.W."/>
            <person name="Wang L."/>
        </authorList>
    </citation>
    <scope>NUCLEOTIDE SEQUENCE [LARGE SCALE GENOMIC DNA]</scope>
    <source>
        <strain evidence="2">cv. PW_Plant_1</strain>
    </source>
</reference>
<proteinExistence type="predicted"/>
<dbReference type="Proteomes" id="UP001162992">
    <property type="component" value="Chromosome 16"/>
</dbReference>
<protein>
    <submittedName>
        <fullName evidence="1">Uncharacterized protein</fullName>
    </submittedName>
</protein>